<evidence type="ECO:0000256" key="1">
    <source>
        <dbReference type="SAM" id="Phobius"/>
    </source>
</evidence>
<dbReference type="Proteomes" id="UP000283295">
    <property type="component" value="Unassembled WGS sequence"/>
</dbReference>
<comment type="caution">
    <text evidence="2">The sequence shown here is derived from an EMBL/GenBank/DDBJ whole genome shotgun (WGS) entry which is preliminary data.</text>
</comment>
<organism evidence="2 3">
    <name type="scientific">Coprococcus eutactus</name>
    <dbReference type="NCBI Taxonomy" id="33043"/>
    <lineage>
        <taxon>Bacteria</taxon>
        <taxon>Bacillati</taxon>
        <taxon>Bacillota</taxon>
        <taxon>Clostridia</taxon>
        <taxon>Lachnospirales</taxon>
        <taxon>Lachnospiraceae</taxon>
        <taxon>Coprococcus</taxon>
    </lineage>
</organism>
<sequence>MSEALQMFSVGSPYMMLLIYTMFALVYAFFKSWNKVLDVTFFIVGITFATYGIGIIAAVCSIVAGGVEKSIAFTVTAAVMAAAHILFGVYVVADRWAER</sequence>
<feature type="transmembrane region" description="Helical" evidence="1">
    <location>
        <begin position="71"/>
        <end position="93"/>
    </location>
</feature>
<protein>
    <submittedName>
        <fullName evidence="2">Uncharacterized protein</fullName>
    </submittedName>
</protein>
<accession>A0A3R5WSH2</accession>
<reference evidence="2 3" key="1">
    <citation type="submission" date="2018-08" db="EMBL/GenBank/DDBJ databases">
        <title>A genome reference for cultivated species of the human gut microbiota.</title>
        <authorList>
            <person name="Zou Y."/>
            <person name="Xue W."/>
            <person name="Luo G."/>
        </authorList>
    </citation>
    <scope>NUCLEOTIDE SEQUENCE [LARGE SCALE GENOMIC DNA]</scope>
    <source>
        <strain evidence="2 3">AF22-21</strain>
    </source>
</reference>
<dbReference type="EMBL" id="QRVK01000006">
    <property type="protein sequence ID" value="RGS43507.1"/>
    <property type="molecule type" value="Genomic_DNA"/>
</dbReference>
<dbReference type="AlphaFoldDB" id="A0A3R5WSH2"/>
<gene>
    <name evidence="2" type="ORF">DWX94_04105</name>
</gene>
<feature type="transmembrane region" description="Helical" evidence="1">
    <location>
        <begin position="12"/>
        <end position="30"/>
    </location>
</feature>
<name>A0A3R5WSH2_9FIRM</name>
<keyword evidence="1" id="KW-0812">Transmembrane</keyword>
<feature type="transmembrane region" description="Helical" evidence="1">
    <location>
        <begin position="42"/>
        <end position="65"/>
    </location>
</feature>
<keyword evidence="1" id="KW-0472">Membrane</keyword>
<proteinExistence type="predicted"/>
<keyword evidence="1" id="KW-1133">Transmembrane helix</keyword>
<evidence type="ECO:0000313" key="2">
    <source>
        <dbReference type="EMBL" id="RGS43507.1"/>
    </source>
</evidence>
<evidence type="ECO:0000313" key="3">
    <source>
        <dbReference type="Proteomes" id="UP000283295"/>
    </source>
</evidence>